<dbReference type="EMBL" id="CH902620">
    <property type="protein sequence ID" value="EDV31739.1"/>
    <property type="molecule type" value="Genomic_DNA"/>
</dbReference>
<dbReference type="GO" id="GO:0006506">
    <property type="term" value="P:GPI anchor biosynthetic process"/>
    <property type="evidence" value="ECO:0007669"/>
    <property type="project" value="UniProtKB-UniPathway"/>
</dbReference>
<keyword evidence="5 6" id="KW-0012">Acyltransferase</keyword>
<name>B3MLJ0_DROAN</name>
<comment type="subcellular location">
    <subcellularLocation>
        <location evidence="5">Endoplasmic reticulum membrane</location>
        <topology evidence="5">Multi-pass membrane protein</topology>
    </subcellularLocation>
    <subcellularLocation>
        <location evidence="1">Membrane</location>
        <topology evidence="1">Multi-pass membrane protein</topology>
    </subcellularLocation>
</comment>
<organism evidence="6 7">
    <name type="scientific">Drosophila ananassae</name>
    <name type="common">Fruit fly</name>
    <dbReference type="NCBI Taxonomy" id="7217"/>
    <lineage>
        <taxon>Eukaryota</taxon>
        <taxon>Metazoa</taxon>
        <taxon>Ecdysozoa</taxon>
        <taxon>Arthropoda</taxon>
        <taxon>Hexapoda</taxon>
        <taxon>Insecta</taxon>
        <taxon>Pterygota</taxon>
        <taxon>Neoptera</taxon>
        <taxon>Endopterygota</taxon>
        <taxon>Diptera</taxon>
        <taxon>Brachycera</taxon>
        <taxon>Muscomorpha</taxon>
        <taxon>Ephydroidea</taxon>
        <taxon>Drosophilidae</taxon>
        <taxon>Drosophila</taxon>
        <taxon>Sophophora</taxon>
    </lineage>
</organism>
<keyword evidence="4 5" id="KW-0472">Membrane</keyword>
<gene>
    <name evidence="6" type="primary">Dana\GF15507</name>
    <name evidence="6" type="synonym">dana_GLEANR_16273</name>
    <name evidence="6" type="ORF">GF15507</name>
</gene>
<dbReference type="eggNOG" id="KOG0411">
    <property type="taxonomic scope" value="Eukaryota"/>
</dbReference>
<evidence type="ECO:0000313" key="7">
    <source>
        <dbReference type="Proteomes" id="UP000007801"/>
    </source>
</evidence>
<dbReference type="UniPathway" id="UPA00196"/>
<dbReference type="AlphaFoldDB" id="B3MLJ0"/>
<dbReference type="InterPro" id="IPR009447">
    <property type="entry name" value="PIGW/GWT1"/>
</dbReference>
<keyword evidence="7" id="KW-1185">Reference proteome</keyword>
<proteinExistence type="inferred from homology"/>
<dbReference type="GO" id="GO:0072659">
    <property type="term" value="P:protein localization to plasma membrane"/>
    <property type="evidence" value="ECO:0007669"/>
    <property type="project" value="TreeGrafter"/>
</dbReference>
<feature type="transmembrane region" description="Helical" evidence="5">
    <location>
        <begin position="282"/>
        <end position="300"/>
    </location>
</feature>
<evidence type="ECO:0000256" key="4">
    <source>
        <dbReference type="ARBA" id="ARBA00023136"/>
    </source>
</evidence>
<sequence length="462" mass="51280">MDLEVNEPIAHDQLILDLKSWRSVSESVDSFLVIIPTLLGFVLSRILCGHLSLTSTRRFLLEFLLIGLPSVILVTVGNAYSSTYSWVGSIAIMGYLYGNHYHPGKDFKYVVGKRPIVFTLLRATAYSGTCVAILAVDFPSYPHDYRKSRTFGAAAMDMGIGLFVVNMGLVSQRAKSLADLRRLPKSVVPLLVLGLARTLVITMIDYHQDDSEYGKHLNAFFILGFTKLLGSLYSLLVSSDAQLLGLALGLLLVHEVILQLGLTSFVMASDSREGFLTANREGLSSLHGCVALYLLSIYFAKWYTSQDHLNYHQLMTKLGKMFLMVIVCWGLVFASAYITGIARVTFNFGYVTWIFAVAISLIMIYAFIFELKLVNLATKKQNSVGDAKKLKITPYSLPTFVESLNMNGLTHFMLSNFLTGIVNMTLNPGKRNGIDCVLILSLYMFICSGAVFLMLRKGIRLA</sequence>
<keyword evidence="3 5" id="KW-1133">Transmembrane helix</keyword>
<dbReference type="FunCoup" id="B3MLJ0">
    <property type="interactions" value="790"/>
</dbReference>
<feature type="transmembrane region" description="Helical" evidence="5">
    <location>
        <begin position="432"/>
        <end position="455"/>
    </location>
</feature>
<evidence type="ECO:0000256" key="5">
    <source>
        <dbReference type="RuleBase" id="RU280819"/>
    </source>
</evidence>
<dbReference type="InParanoid" id="B3MLJ0"/>
<dbReference type="GO" id="GO:0032216">
    <property type="term" value="F:glucosaminyl-phosphatidylinositol O-acyltransferase activity"/>
    <property type="evidence" value="ECO:0007669"/>
    <property type="project" value="TreeGrafter"/>
</dbReference>
<protein>
    <recommendedName>
        <fullName evidence="5">Phosphatidylinositol-glycan biosynthesis class W protein</fullName>
        <ecNumber evidence="5">2.3.-.-</ecNumber>
    </recommendedName>
</protein>
<dbReference type="Proteomes" id="UP000007801">
    <property type="component" value="Unassembled WGS sequence"/>
</dbReference>
<feature type="transmembrane region" description="Helical" evidence="5">
    <location>
        <begin position="59"/>
        <end position="77"/>
    </location>
</feature>
<feature type="transmembrane region" description="Helical" evidence="5">
    <location>
        <begin position="348"/>
        <end position="369"/>
    </location>
</feature>
<dbReference type="PIRSF" id="PIRSF017321">
    <property type="entry name" value="GWT1"/>
    <property type="match status" value="1"/>
</dbReference>
<feature type="transmembrane region" description="Helical" evidence="5">
    <location>
        <begin position="119"/>
        <end position="138"/>
    </location>
</feature>
<keyword evidence="5" id="KW-0337">GPI-anchor biosynthesis</keyword>
<comment type="similarity">
    <text evidence="5">Belongs to the PIGW family.</text>
</comment>
<keyword evidence="5 6" id="KW-0808">Transferase</keyword>
<feature type="transmembrane region" description="Helical" evidence="5">
    <location>
        <begin position="30"/>
        <end position="47"/>
    </location>
</feature>
<feature type="transmembrane region" description="Helical" evidence="5">
    <location>
        <begin position="321"/>
        <end position="342"/>
    </location>
</feature>
<feature type="transmembrane region" description="Helical" evidence="5">
    <location>
        <begin position="150"/>
        <end position="171"/>
    </location>
</feature>
<dbReference type="GO" id="GO:0005789">
    <property type="term" value="C:endoplasmic reticulum membrane"/>
    <property type="evidence" value="ECO:0007669"/>
    <property type="project" value="UniProtKB-SubCell"/>
</dbReference>
<comment type="pathway">
    <text evidence="5">Glycolipid biosynthesis; glycosylphosphatidylinositol-anchor biosynthesis.</text>
</comment>
<feature type="transmembrane region" description="Helical" evidence="5">
    <location>
        <begin position="216"/>
        <end position="236"/>
    </location>
</feature>
<feature type="transmembrane region" description="Helical" evidence="5">
    <location>
        <begin position="183"/>
        <end position="204"/>
    </location>
</feature>
<evidence type="ECO:0000256" key="2">
    <source>
        <dbReference type="ARBA" id="ARBA00022692"/>
    </source>
</evidence>
<comment type="function">
    <text evidence="5">A acetyltransferase, which acetylates the inositol ring of phosphatidylinositol during biosynthesis of GPI-anchor.</text>
</comment>
<keyword evidence="2 5" id="KW-0812">Transmembrane</keyword>
<dbReference type="EC" id="2.3.-.-" evidence="5"/>
<dbReference type="PANTHER" id="PTHR20661:SF0">
    <property type="entry name" value="PHOSPHATIDYLINOSITOL-GLYCAN BIOSYNTHESIS CLASS W PROTEIN"/>
    <property type="match status" value="1"/>
</dbReference>
<evidence type="ECO:0000256" key="3">
    <source>
        <dbReference type="ARBA" id="ARBA00022989"/>
    </source>
</evidence>
<reference evidence="6 7" key="1">
    <citation type="journal article" date="2007" name="Nature">
        <title>Evolution of genes and genomes on the Drosophila phylogeny.</title>
        <authorList>
            <consortium name="Drosophila 12 Genomes Consortium"/>
            <person name="Clark A.G."/>
            <person name="Eisen M.B."/>
            <person name="Smith D.R."/>
            <person name="Bergman C.M."/>
            <person name="Oliver B."/>
            <person name="Markow T.A."/>
            <person name="Kaufman T.C."/>
            <person name="Kellis M."/>
            <person name="Gelbart W."/>
            <person name="Iyer V.N."/>
            <person name="Pollard D.A."/>
            <person name="Sackton T.B."/>
            <person name="Larracuente A.M."/>
            <person name="Singh N.D."/>
            <person name="Abad J.P."/>
            <person name="Abt D.N."/>
            <person name="Adryan B."/>
            <person name="Aguade M."/>
            <person name="Akashi H."/>
            <person name="Anderson W.W."/>
            <person name="Aquadro C.F."/>
            <person name="Ardell D.H."/>
            <person name="Arguello R."/>
            <person name="Artieri C.G."/>
            <person name="Barbash D.A."/>
            <person name="Barker D."/>
            <person name="Barsanti P."/>
            <person name="Batterham P."/>
            <person name="Batzoglou S."/>
            <person name="Begun D."/>
            <person name="Bhutkar A."/>
            <person name="Blanco E."/>
            <person name="Bosak S.A."/>
            <person name="Bradley R.K."/>
            <person name="Brand A.D."/>
            <person name="Brent M.R."/>
            <person name="Brooks A.N."/>
            <person name="Brown R.H."/>
            <person name="Butlin R.K."/>
            <person name="Caggese C."/>
            <person name="Calvi B.R."/>
            <person name="Bernardo de Carvalho A."/>
            <person name="Caspi A."/>
            <person name="Castrezana S."/>
            <person name="Celniker S.E."/>
            <person name="Chang J.L."/>
            <person name="Chapple C."/>
            <person name="Chatterji S."/>
            <person name="Chinwalla A."/>
            <person name="Civetta A."/>
            <person name="Clifton S.W."/>
            <person name="Comeron J.M."/>
            <person name="Costello J.C."/>
            <person name="Coyne J.A."/>
            <person name="Daub J."/>
            <person name="David R.G."/>
            <person name="Delcher A.L."/>
            <person name="Delehaunty K."/>
            <person name="Do C.B."/>
            <person name="Ebling H."/>
            <person name="Edwards K."/>
            <person name="Eickbush T."/>
            <person name="Evans J.D."/>
            <person name="Filipski A."/>
            <person name="Findeiss S."/>
            <person name="Freyhult E."/>
            <person name="Fulton L."/>
            <person name="Fulton R."/>
            <person name="Garcia A.C."/>
            <person name="Gardiner A."/>
            <person name="Garfield D.A."/>
            <person name="Garvin B.E."/>
            <person name="Gibson G."/>
            <person name="Gilbert D."/>
            <person name="Gnerre S."/>
            <person name="Godfrey J."/>
            <person name="Good R."/>
            <person name="Gotea V."/>
            <person name="Gravely B."/>
            <person name="Greenberg A.J."/>
            <person name="Griffiths-Jones S."/>
            <person name="Gross S."/>
            <person name="Guigo R."/>
            <person name="Gustafson E.A."/>
            <person name="Haerty W."/>
            <person name="Hahn M.W."/>
            <person name="Halligan D.L."/>
            <person name="Halpern A.L."/>
            <person name="Halter G.M."/>
            <person name="Han M.V."/>
            <person name="Heger A."/>
            <person name="Hillier L."/>
            <person name="Hinrichs A.S."/>
            <person name="Holmes I."/>
            <person name="Hoskins R.A."/>
            <person name="Hubisz M.J."/>
            <person name="Hultmark D."/>
            <person name="Huntley M.A."/>
            <person name="Jaffe D.B."/>
            <person name="Jagadeeshan S."/>
            <person name="Jeck W.R."/>
            <person name="Johnson J."/>
            <person name="Jones C.D."/>
            <person name="Jordan W.C."/>
            <person name="Karpen G.H."/>
            <person name="Kataoka E."/>
            <person name="Keightley P.D."/>
            <person name="Kheradpour P."/>
            <person name="Kirkness E.F."/>
            <person name="Koerich L.B."/>
            <person name="Kristiansen K."/>
            <person name="Kudrna D."/>
            <person name="Kulathinal R.J."/>
            <person name="Kumar S."/>
            <person name="Kwok R."/>
            <person name="Lander E."/>
            <person name="Langley C.H."/>
            <person name="Lapoint R."/>
            <person name="Lazzaro B.P."/>
            <person name="Lee S.J."/>
            <person name="Levesque L."/>
            <person name="Li R."/>
            <person name="Lin C.F."/>
            <person name="Lin M.F."/>
            <person name="Lindblad-Toh K."/>
            <person name="Llopart A."/>
            <person name="Long M."/>
            <person name="Low L."/>
            <person name="Lozovsky E."/>
            <person name="Lu J."/>
            <person name="Luo M."/>
            <person name="Machado C.A."/>
            <person name="Makalowski W."/>
            <person name="Marzo M."/>
            <person name="Matsuda M."/>
            <person name="Matzkin L."/>
            <person name="McAllister B."/>
            <person name="McBride C.S."/>
            <person name="McKernan B."/>
            <person name="McKernan K."/>
            <person name="Mendez-Lago M."/>
            <person name="Minx P."/>
            <person name="Mollenhauer M.U."/>
            <person name="Montooth K."/>
            <person name="Mount S.M."/>
            <person name="Mu X."/>
            <person name="Myers E."/>
            <person name="Negre B."/>
            <person name="Newfeld S."/>
            <person name="Nielsen R."/>
            <person name="Noor M.A."/>
            <person name="O'Grady P."/>
            <person name="Pachter L."/>
            <person name="Papaceit M."/>
            <person name="Parisi M.J."/>
            <person name="Parisi M."/>
            <person name="Parts L."/>
            <person name="Pedersen J.S."/>
            <person name="Pesole G."/>
            <person name="Phillippy A.M."/>
            <person name="Ponting C.P."/>
            <person name="Pop M."/>
            <person name="Porcelli D."/>
            <person name="Powell J.R."/>
            <person name="Prohaska S."/>
            <person name="Pruitt K."/>
            <person name="Puig M."/>
            <person name="Quesneville H."/>
            <person name="Ram K.R."/>
            <person name="Rand D."/>
            <person name="Rasmussen M.D."/>
            <person name="Reed L.K."/>
            <person name="Reenan R."/>
            <person name="Reily A."/>
            <person name="Remington K.A."/>
            <person name="Rieger T.T."/>
            <person name="Ritchie M.G."/>
            <person name="Robin C."/>
            <person name="Rogers Y.H."/>
            <person name="Rohde C."/>
            <person name="Rozas J."/>
            <person name="Rubenfield M.J."/>
            <person name="Ruiz A."/>
            <person name="Russo S."/>
            <person name="Salzberg S.L."/>
            <person name="Sanchez-Gracia A."/>
            <person name="Saranga D.J."/>
            <person name="Sato H."/>
            <person name="Schaeffer S.W."/>
            <person name="Schatz M.C."/>
            <person name="Schlenke T."/>
            <person name="Schwartz R."/>
            <person name="Segarra C."/>
            <person name="Singh R.S."/>
            <person name="Sirot L."/>
            <person name="Sirota M."/>
            <person name="Sisneros N.B."/>
            <person name="Smith C.D."/>
            <person name="Smith T.F."/>
            <person name="Spieth J."/>
            <person name="Stage D.E."/>
            <person name="Stark A."/>
            <person name="Stephan W."/>
            <person name="Strausberg R.L."/>
            <person name="Strempel S."/>
            <person name="Sturgill D."/>
            <person name="Sutton G."/>
            <person name="Sutton G.G."/>
            <person name="Tao W."/>
            <person name="Teichmann S."/>
            <person name="Tobari Y.N."/>
            <person name="Tomimura Y."/>
            <person name="Tsolas J.M."/>
            <person name="Valente V.L."/>
            <person name="Venter E."/>
            <person name="Venter J.C."/>
            <person name="Vicario S."/>
            <person name="Vieira F.G."/>
            <person name="Vilella A.J."/>
            <person name="Villasante A."/>
            <person name="Walenz B."/>
            <person name="Wang J."/>
            <person name="Wasserman M."/>
            <person name="Watts T."/>
            <person name="Wilson D."/>
            <person name="Wilson R.K."/>
            <person name="Wing R.A."/>
            <person name="Wolfner M.F."/>
            <person name="Wong A."/>
            <person name="Wong G.K."/>
            <person name="Wu C.I."/>
            <person name="Wu G."/>
            <person name="Yamamoto D."/>
            <person name="Yang H.P."/>
            <person name="Yang S.P."/>
            <person name="Yorke J.A."/>
            <person name="Yoshida K."/>
            <person name="Zdobnov E."/>
            <person name="Zhang P."/>
            <person name="Zhang Y."/>
            <person name="Zimin A.V."/>
            <person name="Baldwin J."/>
            <person name="Abdouelleil A."/>
            <person name="Abdulkadir J."/>
            <person name="Abebe A."/>
            <person name="Abera B."/>
            <person name="Abreu J."/>
            <person name="Acer S.C."/>
            <person name="Aftuck L."/>
            <person name="Alexander A."/>
            <person name="An P."/>
            <person name="Anderson E."/>
            <person name="Anderson S."/>
            <person name="Arachi H."/>
            <person name="Azer M."/>
            <person name="Bachantsang P."/>
            <person name="Barry A."/>
            <person name="Bayul T."/>
            <person name="Berlin A."/>
            <person name="Bessette D."/>
            <person name="Bloom T."/>
            <person name="Blye J."/>
            <person name="Boguslavskiy L."/>
            <person name="Bonnet C."/>
            <person name="Boukhgalter B."/>
            <person name="Bourzgui I."/>
            <person name="Brown A."/>
            <person name="Cahill P."/>
            <person name="Channer S."/>
            <person name="Cheshatsang Y."/>
            <person name="Chuda L."/>
            <person name="Citroen M."/>
            <person name="Collymore A."/>
            <person name="Cooke P."/>
            <person name="Costello M."/>
            <person name="D'Aco K."/>
            <person name="Daza R."/>
            <person name="De Haan G."/>
            <person name="DeGray S."/>
            <person name="DeMaso C."/>
            <person name="Dhargay N."/>
            <person name="Dooley K."/>
            <person name="Dooley E."/>
            <person name="Doricent M."/>
            <person name="Dorje P."/>
            <person name="Dorjee K."/>
            <person name="Dupes A."/>
            <person name="Elong R."/>
            <person name="Falk J."/>
            <person name="Farina A."/>
            <person name="Faro S."/>
            <person name="Ferguson D."/>
            <person name="Fisher S."/>
            <person name="Foley C.D."/>
            <person name="Franke A."/>
            <person name="Friedrich D."/>
            <person name="Gadbois L."/>
            <person name="Gearin G."/>
            <person name="Gearin C.R."/>
            <person name="Giannoukos G."/>
            <person name="Goode T."/>
            <person name="Graham J."/>
            <person name="Grandbois E."/>
            <person name="Grewal S."/>
            <person name="Gyaltsen K."/>
            <person name="Hafez N."/>
            <person name="Hagos B."/>
            <person name="Hall J."/>
            <person name="Henson C."/>
            <person name="Hollinger A."/>
            <person name="Honan T."/>
            <person name="Huard M.D."/>
            <person name="Hughes L."/>
            <person name="Hurhula B."/>
            <person name="Husby M.E."/>
            <person name="Kamat A."/>
            <person name="Kanga B."/>
            <person name="Kashin S."/>
            <person name="Khazanovich D."/>
            <person name="Kisner P."/>
            <person name="Lance K."/>
            <person name="Lara M."/>
            <person name="Lee W."/>
            <person name="Lennon N."/>
            <person name="Letendre F."/>
            <person name="LeVine R."/>
            <person name="Lipovsky A."/>
            <person name="Liu X."/>
            <person name="Liu J."/>
            <person name="Liu S."/>
            <person name="Lokyitsang T."/>
            <person name="Lokyitsang Y."/>
            <person name="Lubonja R."/>
            <person name="Lui A."/>
            <person name="MacDonald P."/>
            <person name="Magnisalis V."/>
            <person name="Maru K."/>
            <person name="Matthews C."/>
            <person name="McCusker W."/>
            <person name="McDonough S."/>
            <person name="Mehta T."/>
            <person name="Meldrim J."/>
            <person name="Meneus L."/>
            <person name="Mihai O."/>
            <person name="Mihalev A."/>
            <person name="Mihova T."/>
            <person name="Mittelman R."/>
            <person name="Mlenga V."/>
            <person name="Montmayeur A."/>
            <person name="Mulrain L."/>
            <person name="Navidi A."/>
            <person name="Naylor J."/>
            <person name="Negash T."/>
            <person name="Nguyen T."/>
            <person name="Nguyen N."/>
            <person name="Nicol R."/>
            <person name="Norbu C."/>
            <person name="Norbu N."/>
            <person name="Novod N."/>
            <person name="O'Neill B."/>
            <person name="Osman S."/>
            <person name="Markiewicz E."/>
            <person name="Oyono O.L."/>
            <person name="Patti C."/>
            <person name="Phunkhang P."/>
            <person name="Pierre F."/>
            <person name="Priest M."/>
            <person name="Raghuraman S."/>
            <person name="Rege F."/>
            <person name="Reyes R."/>
            <person name="Rise C."/>
            <person name="Rogov P."/>
            <person name="Ross K."/>
            <person name="Ryan E."/>
            <person name="Settipalli S."/>
            <person name="Shea T."/>
            <person name="Sherpa N."/>
            <person name="Shi L."/>
            <person name="Shih D."/>
            <person name="Sparrow T."/>
            <person name="Spaulding J."/>
            <person name="Stalker J."/>
            <person name="Stange-Thomann N."/>
            <person name="Stavropoulos S."/>
            <person name="Stone C."/>
            <person name="Strader C."/>
            <person name="Tesfaye S."/>
            <person name="Thomson T."/>
            <person name="Thoulutsang Y."/>
            <person name="Thoulutsang D."/>
            <person name="Topham K."/>
            <person name="Topping I."/>
            <person name="Tsamla T."/>
            <person name="Vassiliev H."/>
            <person name="Vo A."/>
            <person name="Wangchuk T."/>
            <person name="Wangdi T."/>
            <person name="Weiand M."/>
            <person name="Wilkinson J."/>
            <person name="Wilson A."/>
            <person name="Yadav S."/>
            <person name="Young G."/>
            <person name="Yu Q."/>
            <person name="Zembek L."/>
            <person name="Zhong D."/>
            <person name="Zimmer A."/>
            <person name="Zwirko Z."/>
            <person name="Jaffe D.B."/>
            <person name="Alvarez P."/>
            <person name="Brockman W."/>
            <person name="Butler J."/>
            <person name="Chin C."/>
            <person name="Gnerre S."/>
            <person name="Grabherr M."/>
            <person name="Kleber M."/>
            <person name="Mauceli E."/>
            <person name="MacCallum I."/>
        </authorList>
    </citation>
    <scope>NUCLEOTIDE SEQUENCE [LARGE SCALE GENOMIC DNA]</scope>
    <source>
        <strain evidence="7">Tucson 14024-0371.13</strain>
    </source>
</reference>
<accession>B3MLJ0</accession>
<dbReference type="STRING" id="7217.B3MLJ0"/>
<feature type="transmembrane region" description="Helical" evidence="5">
    <location>
        <begin position="83"/>
        <end position="98"/>
    </location>
</feature>
<dbReference type="KEGG" id="dan:6498315"/>
<dbReference type="OrthoDB" id="15270at2759"/>
<dbReference type="PhylomeDB" id="B3MLJ0"/>
<dbReference type="PANTHER" id="PTHR20661">
    <property type="entry name" value="PHOSPHATIDYLINOSITOL-GLYCAN BIOSYNTHESIS CLASS W PROTEIN"/>
    <property type="match status" value="1"/>
</dbReference>
<dbReference type="GeneID" id="6498315"/>
<dbReference type="CTD" id="33425"/>
<dbReference type="HOGENOM" id="CLU_020802_2_1_1"/>
<evidence type="ECO:0000313" key="6">
    <source>
        <dbReference type="EMBL" id="EDV31739.1"/>
    </source>
</evidence>
<dbReference type="Pfam" id="PF06423">
    <property type="entry name" value="GWT1"/>
    <property type="match status" value="1"/>
</dbReference>
<dbReference type="OMA" id="NGLTHFM"/>
<keyword evidence="5" id="KW-0256">Endoplasmic reticulum</keyword>
<feature type="transmembrane region" description="Helical" evidence="5">
    <location>
        <begin position="243"/>
        <end position="262"/>
    </location>
</feature>
<evidence type="ECO:0000256" key="1">
    <source>
        <dbReference type="ARBA" id="ARBA00004141"/>
    </source>
</evidence>